<evidence type="ECO:0000256" key="2">
    <source>
        <dbReference type="ARBA" id="ARBA00009186"/>
    </source>
</evidence>
<evidence type="ECO:0000256" key="6">
    <source>
        <dbReference type="ARBA" id="ARBA00022748"/>
    </source>
</evidence>
<evidence type="ECO:0000256" key="1">
    <source>
        <dbReference type="ARBA" id="ARBA00004429"/>
    </source>
</evidence>
<dbReference type="PRINTS" id="PR01410">
    <property type="entry name" value="CCBIOGENESIS"/>
</dbReference>
<evidence type="ECO:0000256" key="10">
    <source>
        <dbReference type="SAM" id="Phobius"/>
    </source>
</evidence>
<proteinExistence type="inferred from homology"/>
<dbReference type="GO" id="GO:0005886">
    <property type="term" value="C:plasma membrane"/>
    <property type="evidence" value="ECO:0007669"/>
    <property type="project" value="UniProtKB-SubCell"/>
</dbReference>
<evidence type="ECO:0000259" key="12">
    <source>
        <dbReference type="Pfam" id="PF16327"/>
    </source>
</evidence>
<evidence type="ECO:0000256" key="9">
    <source>
        <dbReference type="ARBA" id="ARBA00037230"/>
    </source>
</evidence>
<dbReference type="InterPro" id="IPR003568">
    <property type="entry name" value="Cyt_c_biogenesis_CcmF"/>
</dbReference>
<keyword evidence="8 10" id="KW-0472">Membrane</keyword>
<evidence type="ECO:0000313" key="13">
    <source>
        <dbReference type="EMBL" id="SUO96413.1"/>
    </source>
</evidence>
<dbReference type="AlphaFoldDB" id="A0A380MWY3"/>
<reference evidence="13 14" key="1">
    <citation type="submission" date="2018-06" db="EMBL/GenBank/DDBJ databases">
        <authorList>
            <consortium name="Pathogen Informatics"/>
            <person name="Doyle S."/>
        </authorList>
    </citation>
    <scope>NUCLEOTIDE SEQUENCE [LARGE SCALE GENOMIC DNA]</scope>
    <source>
        <strain evidence="13 14">NCTC13337</strain>
    </source>
</reference>
<feature type="transmembrane region" description="Helical" evidence="10">
    <location>
        <begin position="486"/>
        <end position="510"/>
    </location>
</feature>
<evidence type="ECO:0000256" key="4">
    <source>
        <dbReference type="ARBA" id="ARBA00022519"/>
    </source>
</evidence>
<feature type="domain" description="Cytochrome c-type biogenesis protein CcmF C-terminal" evidence="12">
    <location>
        <begin position="315"/>
        <end position="636"/>
    </location>
</feature>
<feature type="transmembrane region" description="Helical" evidence="10">
    <location>
        <begin position="393"/>
        <end position="413"/>
    </location>
</feature>
<feature type="transmembrane region" description="Helical" evidence="10">
    <location>
        <begin position="614"/>
        <end position="634"/>
    </location>
</feature>
<feature type="domain" description="Cytochrome c assembly protein" evidence="11">
    <location>
        <begin position="89"/>
        <end position="295"/>
    </location>
</feature>
<dbReference type="NCBIfam" id="NF007691">
    <property type="entry name" value="PRK10369.1"/>
    <property type="match status" value="1"/>
</dbReference>
<feature type="transmembrane region" description="Helical" evidence="10">
    <location>
        <begin position="352"/>
        <end position="373"/>
    </location>
</feature>
<feature type="transmembrane region" description="Helical" evidence="10">
    <location>
        <begin position="96"/>
        <end position="114"/>
    </location>
</feature>
<dbReference type="GO" id="GO:0017004">
    <property type="term" value="P:cytochrome complex assembly"/>
    <property type="evidence" value="ECO:0007669"/>
    <property type="project" value="UniProtKB-KW"/>
</dbReference>
<keyword evidence="6" id="KW-0201">Cytochrome c-type biogenesis</keyword>
<feature type="transmembrane region" description="Helical" evidence="10">
    <location>
        <begin position="12"/>
        <end position="30"/>
    </location>
</feature>
<feature type="transmembrane region" description="Helical" evidence="10">
    <location>
        <begin position="425"/>
        <end position="447"/>
    </location>
</feature>
<feature type="transmembrane region" description="Helical" evidence="10">
    <location>
        <begin position="277"/>
        <end position="305"/>
    </location>
</feature>
<dbReference type="GO" id="GO:0015232">
    <property type="term" value="F:heme transmembrane transporter activity"/>
    <property type="evidence" value="ECO:0007669"/>
    <property type="project" value="InterPro"/>
</dbReference>
<feature type="transmembrane region" description="Helical" evidence="10">
    <location>
        <begin position="121"/>
        <end position="142"/>
    </location>
</feature>
<dbReference type="PANTHER" id="PTHR43653">
    <property type="entry name" value="CYTOCHROME C ASSEMBLY PROTEIN-RELATED"/>
    <property type="match status" value="1"/>
</dbReference>
<dbReference type="Pfam" id="PF16327">
    <property type="entry name" value="CcmF_C"/>
    <property type="match status" value="1"/>
</dbReference>
<feature type="transmembrane region" description="Helical" evidence="10">
    <location>
        <begin position="249"/>
        <end position="265"/>
    </location>
</feature>
<keyword evidence="5 10" id="KW-0812">Transmembrane</keyword>
<dbReference type="InterPro" id="IPR002541">
    <property type="entry name" value="Cyt_c_assembly"/>
</dbReference>
<name>A0A380MWY3_9GAMM</name>
<dbReference type="RefSeq" id="WP_245936011.1">
    <property type="nucleotide sequence ID" value="NZ_LWHB01000061.1"/>
</dbReference>
<dbReference type="Proteomes" id="UP000254601">
    <property type="component" value="Unassembled WGS sequence"/>
</dbReference>
<dbReference type="Pfam" id="PF01578">
    <property type="entry name" value="Cytochrom_C_asm"/>
    <property type="match status" value="1"/>
</dbReference>
<dbReference type="PRINTS" id="PR01411">
    <property type="entry name" value="CCMFBIOGNSIS"/>
</dbReference>
<feature type="transmembrane region" description="Helical" evidence="10">
    <location>
        <begin position="42"/>
        <end position="62"/>
    </location>
</feature>
<keyword evidence="4" id="KW-0997">Cell inner membrane</keyword>
<keyword evidence="3" id="KW-1003">Cell membrane</keyword>
<protein>
    <submittedName>
        <fullName evidence="13">Cytochrome c-type biogenesis protein CcmF</fullName>
    </submittedName>
</protein>
<evidence type="ECO:0000256" key="7">
    <source>
        <dbReference type="ARBA" id="ARBA00022989"/>
    </source>
</evidence>
<dbReference type="PANTHER" id="PTHR43653:SF1">
    <property type="entry name" value="CYTOCHROME C-TYPE BIOGENESIS PROTEIN CCMF"/>
    <property type="match status" value="1"/>
</dbReference>
<evidence type="ECO:0000313" key="14">
    <source>
        <dbReference type="Proteomes" id="UP000254601"/>
    </source>
</evidence>
<accession>A0A380MWY3</accession>
<evidence type="ECO:0000259" key="11">
    <source>
        <dbReference type="Pfam" id="PF01578"/>
    </source>
</evidence>
<feature type="transmembrane region" description="Helical" evidence="10">
    <location>
        <begin position="175"/>
        <end position="195"/>
    </location>
</feature>
<feature type="transmembrane region" description="Helical" evidence="10">
    <location>
        <begin position="311"/>
        <end position="331"/>
    </location>
</feature>
<feature type="transmembrane region" description="Helical" evidence="10">
    <location>
        <begin position="453"/>
        <end position="474"/>
    </location>
</feature>
<dbReference type="NCBIfam" id="TIGR00353">
    <property type="entry name" value="nrfE"/>
    <property type="match status" value="1"/>
</dbReference>
<sequence>MMAWADIGSYALNLACAVTFLQTLLPLFAANNTRVQQFTIQTAKAQALLVTLSMIGLAMGFYDNDFSIRYIAEHSNSLLPWYYRLSAVWGGHEGSLLLWIWILTLWTAAVAIRCRTLPGAYLARILAVLGYIAFGFYLFIIFTSNPFTRLSFAPFDGQDLNPLLQDPGLIFHPPLLYGGYVGFAVAFAFITAALWQGRLDSLWLRAARPWTLAAWLTLTLGIALGSYWAYYELGWGGWWFWDPVENASLMPWLVGTALIHSLIVSEKRGLFRGWTALLAISAFSLSLIGTFLVRSGVLTSVHAFASDATRGIFILILLIAISLPAILLLIFRSSTITGQSQYHLLSKETALLANNWLLTGATFVVLLGTLYPLAADIFKLGKISVGAPYFNRFIVPLAIMILLILAIGPLIRWKRDTPKRLIPSILFCLIFAIIFTAILMSIVVPYWKWQAAIAIFSAGAALAGVILDYGTAITKRGLSAIRPRGSIAGMLITHTGLIIMVLAITGTSLYDDARDLSVKVGKSIDIGEYHLTLTGLVSKPGPNYRATEGRFLVHKQDNPNYTALLTPSKREYFSSSMPMTESARLSTPTHDLYLALGEPISTDTWAIRIQYKPYIIWIWLGAVIMALGGLIAAFDRGYRRQKNHSLENAL</sequence>
<dbReference type="InterPro" id="IPR032523">
    <property type="entry name" value="CcmF_C"/>
</dbReference>
<comment type="function">
    <text evidence="9">Required for the biogenesis of c-type cytochromes. Possible subunit of a heme lyase.</text>
</comment>
<organism evidence="13 14">
    <name type="scientific">Suttonella ornithocola</name>
    <dbReference type="NCBI Taxonomy" id="279832"/>
    <lineage>
        <taxon>Bacteria</taxon>
        <taxon>Pseudomonadati</taxon>
        <taxon>Pseudomonadota</taxon>
        <taxon>Gammaproteobacteria</taxon>
        <taxon>Cardiobacteriales</taxon>
        <taxon>Cardiobacteriaceae</taxon>
        <taxon>Suttonella</taxon>
    </lineage>
</organism>
<evidence type="ECO:0000256" key="8">
    <source>
        <dbReference type="ARBA" id="ARBA00023136"/>
    </source>
</evidence>
<evidence type="ECO:0000256" key="5">
    <source>
        <dbReference type="ARBA" id="ARBA00022692"/>
    </source>
</evidence>
<keyword evidence="7 10" id="KW-1133">Transmembrane helix</keyword>
<keyword evidence="14" id="KW-1185">Reference proteome</keyword>
<evidence type="ECO:0000256" key="3">
    <source>
        <dbReference type="ARBA" id="ARBA00022475"/>
    </source>
</evidence>
<dbReference type="EMBL" id="UHIC01000001">
    <property type="protein sequence ID" value="SUO96413.1"/>
    <property type="molecule type" value="Genomic_DNA"/>
</dbReference>
<gene>
    <name evidence="13" type="primary">ccmF</name>
    <name evidence="13" type="ORF">NCTC13337_01850</name>
</gene>
<comment type="similarity">
    <text evidence="2">Belongs to the CcmF/CycK/Ccl1/NrfE/CcsA family.</text>
</comment>
<dbReference type="InterPro" id="IPR003567">
    <property type="entry name" value="Cyt_c_biogenesis"/>
</dbReference>
<dbReference type="GO" id="GO:0020037">
    <property type="term" value="F:heme binding"/>
    <property type="evidence" value="ECO:0007669"/>
    <property type="project" value="InterPro"/>
</dbReference>
<feature type="transmembrane region" description="Helical" evidence="10">
    <location>
        <begin position="207"/>
        <end position="229"/>
    </location>
</feature>
<comment type="subcellular location">
    <subcellularLocation>
        <location evidence="1">Cell inner membrane</location>
        <topology evidence="1">Multi-pass membrane protein</topology>
    </subcellularLocation>
</comment>